<feature type="compositionally biased region" description="Gly residues" evidence="4">
    <location>
        <begin position="117"/>
        <end position="164"/>
    </location>
</feature>
<organism evidence="5 6">
    <name type="scientific">Alienimonas californiensis</name>
    <dbReference type="NCBI Taxonomy" id="2527989"/>
    <lineage>
        <taxon>Bacteria</taxon>
        <taxon>Pseudomonadati</taxon>
        <taxon>Planctomycetota</taxon>
        <taxon>Planctomycetia</taxon>
        <taxon>Planctomycetales</taxon>
        <taxon>Planctomycetaceae</taxon>
        <taxon>Alienimonas</taxon>
    </lineage>
</organism>
<evidence type="ECO:0000256" key="3">
    <source>
        <dbReference type="RuleBase" id="RU000524"/>
    </source>
</evidence>
<dbReference type="CDD" id="cd04496">
    <property type="entry name" value="SSB_OBF"/>
    <property type="match status" value="1"/>
</dbReference>
<name>A0A517PF74_9PLAN</name>
<dbReference type="KEGG" id="acaf:CA12_41530"/>
<evidence type="ECO:0000256" key="4">
    <source>
        <dbReference type="SAM" id="MobiDB-lite"/>
    </source>
</evidence>
<dbReference type="InterPro" id="IPR011344">
    <property type="entry name" value="ssDNA-bd"/>
</dbReference>
<dbReference type="HAMAP" id="MF_00984">
    <property type="entry name" value="SSB"/>
    <property type="match status" value="1"/>
</dbReference>
<dbReference type="NCBIfam" id="TIGR00621">
    <property type="entry name" value="ssb"/>
    <property type="match status" value="1"/>
</dbReference>
<dbReference type="PANTHER" id="PTHR10302:SF27">
    <property type="entry name" value="SINGLE-STRANDED DNA-BINDING PROTEIN"/>
    <property type="match status" value="1"/>
</dbReference>
<reference evidence="5 6" key="1">
    <citation type="submission" date="2019-02" db="EMBL/GenBank/DDBJ databases">
        <title>Deep-cultivation of Planctomycetes and their phenomic and genomic characterization uncovers novel biology.</title>
        <authorList>
            <person name="Wiegand S."/>
            <person name="Jogler M."/>
            <person name="Boedeker C."/>
            <person name="Pinto D."/>
            <person name="Vollmers J."/>
            <person name="Rivas-Marin E."/>
            <person name="Kohn T."/>
            <person name="Peeters S.H."/>
            <person name="Heuer A."/>
            <person name="Rast P."/>
            <person name="Oberbeckmann S."/>
            <person name="Bunk B."/>
            <person name="Jeske O."/>
            <person name="Meyerdierks A."/>
            <person name="Storesund J.E."/>
            <person name="Kallscheuer N."/>
            <person name="Luecker S."/>
            <person name="Lage O.M."/>
            <person name="Pohl T."/>
            <person name="Merkel B.J."/>
            <person name="Hornburger P."/>
            <person name="Mueller R.-W."/>
            <person name="Bruemmer F."/>
            <person name="Labrenz M."/>
            <person name="Spormann A.M."/>
            <person name="Op den Camp H."/>
            <person name="Overmann J."/>
            <person name="Amann R."/>
            <person name="Jetten M.S.M."/>
            <person name="Mascher T."/>
            <person name="Medema M.H."/>
            <person name="Devos D.P."/>
            <person name="Kaster A.-K."/>
            <person name="Ovreas L."/>
            <person name="Rohde M."/>
            <person name="Galperin M.Y."/>
            <person name="Jogler C."/>
        </authorList>
    </citation>
    <scope>NUCLEOTIDE SEQUENCE [LARGE SCALE GENOMIC DNA]</scope>
    <source>
        <strain evidence="5 6">CA12</strain>
    </source>
</reference>
<protein>
    <recommendedName>
        <fullName evidence="2 3">Single-stranded DNA-binding protein</fullName>
        <shortName evidence="2">SSB</shortName>
    </recommendedName>
</protein>
<dbReference type="EMBL" id="CP036265">
    <property type="protein sequence ID" value="QDT18015.1"/>
    <property type="molecule type" value="Genomic_DNA"/>
</dbReference>
<evidence type="ECO:0000256" key="2">
    <source>
        <dbReference type="HAMAP-Rule" id="MF_00984"/>
    </source>
</evidence>
<comment type="subunit">
    <text evidence="2">Homotetramer.</text>
</comment>
<dbReference type="AlphaFoldDB" id="A0A517PF74"/>
<keyword evidence="1 2" id="KW-0238">DNA-binding</keyword>
<gene>
    <name evidence="5" type="primary">ssb</name>
    <name evidence="5" type="ORF">CA12_41530</name>
</gene>
<dbReference type="GO" id="GO:0003697">
    <property type="term" value="F:single-stranded DNA binding"/>
    <property type="evidence" value="ECO:0007669"/>
    <property type="project" value="UniProtKB-UniRule"/>
</dbReference>
<dbReference type="PANTHER" id="PTHR10302">
    <property type="entry name" value="SINGLE-STRANDED DNA-BINDING PROTEIN"/>
    <property type="match status" value="1"/>
</dbReference>
<dbReference type="SUPFAM" id="SSF50249">
    <property type="entry name" value="Nucleic acid-binding proteins"/>
    <property type="match status" value="1"/>
</dbReference>
<dbReference type="InterPro" id="IPR012340">
    <property type="entry name" value="NA-bd_OB-fold"/>
</dbReference>
<comment type="caution">
    <text evidence="2">Lacks conserved residue(s) required for the propagation of feature annotation.</text>
</comment>
<proteinExistence type="inferred from homology"/>
<dbReference type="Proteomes" id="UP000318741">
    <property type="component" value="Chromosome"/>
</dbReference>
<dbReference type="GO" id="GO:0009295">
    <property type="term" value="C:nucleoid"/>
    <property type="evidence" value="ECO:0007669"/>
    <property type="project" value="TreeGrafter"/>
</dbReference>
<dbReference type="Pfam" id="PF00436">
    <property type="entry name" value="SSB"/>
    <property type="match status" value="1"/>
</dbReference>
<evidence type="ECO:0000313" key="6">
    <source>
        <dbReference type="Proteomes" id="UP000318741"/>
    </source>
</evidence>
<keyword evidence="6" id="KW-1185">Reference proteome</keyword>
<evidence type="ECO:0000313" key="5">
    <source>
        <dbReference type="EMBL" id="QDT18015.1"/>
    </source>
</evidence>
<accession>A0A517PF74</accession>
<dbReference type="Gene3D" id="2.40.50.140">
    <property type="entry name" value="Nucleic acid-binding proteins"/>
    <property type="match status" value="1"/>
</dbReference>
<dbReference type="InterPro" id="IPR000424">
    <property type="entry name" value="Primosome_PriB/ssb"/>
</dbReference>
<dbReference type="RefSeq" id="WP_242688059.1">
    <property type="nucleotide sequence ID" value="NZ_CP036265.1"/>
</dbReference>
<dbReference type="PROSITE" id="PS50935">
    <property type="entry name" value="SSB"/>
    <property type="match status" value="1"/>
</dbReference>
<dbReference type="GO" id="GO:0006260">
    <property type="term" value="P:DNA replication"/>
    <property type="evidence" value="ECO:0007669"/>
    <property type="project" value="InterPro"/>
</dbReference>
<feature type="region of interest" description="Disordered" evidence="4">
    <location>
        <begin position="109"/>
        <end position="187"/>
    </location>
</feature>
<sequence>MAASFNRVILMGNLTRDPEVRYIPSGMAVCDLGVAVNRSWYDKQSNSRKEEVTFVDVTLWGRTAEIAGEYLSKGRSVHIEGYLKMEEWQDKTSGQKRSKLKVVADSMQMVGGRGDDNSGGGGGGGGGGRASGGGSAGGYQRGNRGGGGGGGGRQSSGDDFGGSSDGPADDYYDQGAPADLGDDEVPF</sequence>
<evidence type="ECO:0000256" key="1">
    <source>
        <dbReference type="ARBA" id="ARBA00023125"/>
    </source>
</evidence>